<dbReference type="OrthoDB" id="1363833at2"/>
<evidence type="ECO:0000313" key="2">
    <source>
        <dbReference type="Proteomes" id="UP000277579"/>
    </source>
</evidence>
<reference evidence="1 2" key="1">
    <citation type="submission" date="2018-10" db="EMBL/GenBank/DDBJ databases">
        <title>Genomic Encyclopedia of Archaeal and Bacterial Type Strains, Phase II (KMG-II): from individual species to whole genera.</title>
        <authorList>
            <person name="Goeker M."/>
        </authorList>
    </citation>
    <scope>NUCLEOTIDE SEQUENCE [LARGE SCALE GENOMIC DNA]</scope>
    <source>
        <strain evidence="1 2">DSM 29537</strain>
    </source>
</reference>
<gene>
    <name evidence="1" type="ORF">CLV94_2692</name>
</gene>
<proteinExistence type="predicted"/>
<dbReference type="AlphaFoldDB" id="A0A495M2P6"/>
<protein>
    <submittedName>
        <fullName evidence="1">Uncharacterized protein</fullName>
    </submittedName>
</protein>
<evidence type="ECO:0000313" key="1">
    <source>
        <dbReference type="EMBL" id="RKS20316.1"/>
    </source>
</evidence>
<comment type="caution">
    <text evidence="1">The sequence shown here is derived from an EMBL/GenBank/DDBJ whole genome shotgun (WGS) entry which is preliminary data.</text>
</comment>
<dbReference type="Proteomes" id="UP000277579">
    <property type="component" value="Unassembled WGS sequence"/>
</dbReference>
<name>A0A495M2P6_9FLAO</name>
<sequence length="83" mass="9832">MDTNSKKTIEEWDVEWFGGNSTVAFNNMQNLKYLESEEFNQKAKVMFEKSLEEDHVDYRPHSFTRSSLRTPEARVITENTPDR</sequence>
<accession>A0A495M2P6</accession>
<dbReference type="RefSeq" id="WP_121376988.1">
    <property type="nucleotide sequence ID" value="NZ_RBLC01000004.1"/>
</dbReference>
<organism evidence="1 2">
    <name type="scientific">Flavobacterium endophyticum</name>
    <dbReference type="NCBI Taxonomy" id="1540163"/>
    <lineage>
        <taxon>Bacteria</taxon>
        <taxon>Pseudomonadati</taxon>
        <taxon>Bacteroidota</taxon>
        <taxon>Flavobacteriia</taxon>
        <taxon>Flavobacteriales</taxon>
        <taxon>Flavobacteriaceae</taxon>
        <taxon>Flavobacterium</taxon>
    </lineage>
</organism>
<dbReference type="EMBL" id="RBLC01000004">
    <property type="protein sequence ID" value="RKS20316.1"/>
    <property type="molecule type" value="Genomic_DNA"/>
</dbReference>
<keyword evidence="2" id="KW-1185">Reference proteome</keyword>